<feature type="compositionally biased region" description="Basic and acidic residues" evidence="1">
    <location>
        <begin position="374"/>
        <end position="425"/>
    </location>
</feature>
<dbReference type="RefSeq" id="WP_316514620.1">
    <property type="nucleotide sequence ID" value="NZ_OY726395.1"/>
</dbReference>
<keyword evidence="2" id="KW-0732">Signal</keyword>
<feature type="chain" id="PRO_5047317708" description="PE-PGRS family protein" evidence="2">
    <location>
        <begin position="23"/>
        <end position="445"/>
    </location>
</feature>
<feature type="signal peptide" evidence="2">
    <location>
        <begin position="1"/>
        <end position="22"/>
    </location>
</feature>
<sequence length="445" mass="46324">MASKPILTTGVALAGAAAIVAATPAIMPTAAQKTYVATASASAEAAPRQLTVADYELMAVTLPGLLHAFFNGHGALVSGKGDGDCSERGASCPTGPLGALYYLGEETVLAGLAVDNFFFEHGPYTAAAYVAEVAGASEDVVQFIEEPWNKVRATFVDAVNAVTGGTEDAYSLPAILVHEFIHNGGPLRMVQIVVELIKEVFDPTPLPDAGEDEEAPTSESAVSSLLGDIASPKLDGSGVARLVSLSVDRGGQVAAVEPQAEDPEGVELTGAKAPSLLPENGETAGLGDVVKGLKAADEQVEATAPEDKAPEIKAPETTAPEIKAPEIKAPEAEALETEIDETDAGDIEQGQVGDTGDVDPKAALTDSVEETASDETKSRAELRREAAEERIQERREAAKERAQERREAVKERVNDARSKVRDAVKRATGGSDSDARKSDSKDSAE</sequence>
<feature type="compositionally biased region" description="Acidic residues" evidence="1">
    <location>
        <begin position="333"/>
        <end position="346"/>
    </location>
</feature>
<feature type="compositionally biased region" description="Basic and acidic residues" evidence="1">
    <location>
        <begin position="433"/>
        <end position="445"/>
    </location>
</feature>
<evidence type="ECO:0000256" key="1">
    <source>
        <dbReference type="SAM" id="MobiDB-lite"/>
    </source>
</evidence>
<organism evidence="3 4">
    <name type="scientific">[Mycobacterium] wendilense</name>
    <dbReference type="NCBI Taxonomy" id="3064284"/>
    <lineage>
        <taxon>Bacteria</taxon>
        <taxon>Bacillati</taxon>
        <taxon>Actinomycetota</taxon>
        <taxon>Actinomycetes</taxon>
        <taxon>Mycobacteriales</taxon>
        <taxon>Mycobacteriaceae</taxon>
        <taxon>Mycolicibacter</taxon>
    </lineage>
</organism>
<evidence type="ECO:0000256" key="2">
    <source>
        <dbReference type="SAM" id="SignalP"/>
    </source>
</evidence>
<protein>
    <recommendedName>
        <fullName evidence="5">PE-PGRS family protein</fullName>
    </recommendedName>
</protein>
<evidence type="ECO:0000313" key="4">
    <source>
        <dbReference type="Proteomes" id="UP001190466"/>
    </source>
</evidence>
<proteinExistence type="predicted"/>
<feature type="compositionally biased region" description="Basic and acidic residues" evidence="1">
    <location>
        <begin position="305"/>
        <end position="314"/>
    </location>
</feature>
<feature type="region of interest" description="Disordered" evidence="1">
    <location>
        <begin position="299"/>
        <end position="445"/>
    </location>
</feature>
<dbReference type="EMBL" id="OY726395">
    <property type="protein sequence ID" value="CAJ1580200.1"/>
    <property type="molecule type" value="Genomic_DNA"/>
</dbReference>
<reference evidence="3 4" key="1">
    <citation type="submission" date="2023-08" db="EMBL/GenBank/DDBJ databases">
        <authorList>
            <person name="Folkvardsen B D."/>
            <person name="Norman A."/>
        </authorList>
    </citation>
    <scope>NUCLEOTIDE SEQUENCE [LARGE SCALE GENOMIC DNA]</scope>
    <source>
        <strain evidence="3 4">Mu0050</strain>
    </source>
</reference>
<keyword evidence="4" id="KW-1185">Reference proteome</keyword>
<feature type="region of interest" description="Disordered" evidence="1">
    <location>
        <begin position="204"/>
        <end position="223"/>
    </location>
</feature>
<dbReference type="Proteomes" id="UP001190466">
    <property type="component" value="Chromosome"/>
</dbReference>
<accession>A0ABN9NZ64</accession>
<evidence type="ECO:0008006" key="5">
    <source>
        <dbReference type="Google" id="ProtNLM"/>
    </source>
</evidence>
<gene>
    <name evidence="3" type="ORF">MU0050_000895</name>
</gene>
<evidence type="ECO:0000313" key="3">
    <source>
        <dbReference type="EMBL" id="CAJ1580200.1"/>
    </source>
</evidence>
<name>A0ABN9NZ64_9MYCO</name>